<accession>X1HV53</accession>
<dbReference type="EMBL" id="BARU01016028">
    <property type="protein sequence ID" value="GAH57704.1"/>
    <property type="molecule type" value="Genomic_DNA"/>
</dbReference>
<evidence type="ECO:0000313" key="1">
    <source>
        <dbReference type="EMBL" id="GAH57704.1"/>
    </source>
</evidence>
<gene>
    <name evidence="1" type="ORF">S03H2_27070</name>
</gene>
<sequence length="58" mass="6439">MIGAASAHAGELLAHRAHDIAADRDSARLSLDWKVDTTRWDELNFRGYLAVEKTSEVT</sequence>
<proteinExistence type="predicted"/>
<name>X1HV53_9ZZZZ</name>
<comment type="caution">
    <text evidence="1">The sequence shown here is derived from an EMBL/GenBank/DDBJ whole genome shotgun (WGS) entry which is preliminary data.</text>
</comment>
<organism evidence="1">
    <name type="scientific">marine sediment metagenome</name>
    <dbReference type="NCBI Taxonomy" id="412755"/>
    <lineage>
        <taxon>unclassified sequences</taxon>
        <taxon>metagenomes</taxon>
        <taxon>ecological metagenomes</taxon>
    </lineage>
</organism>
<protein>
    <submittedName>
        <fullName evidence="1">Uncharacterized protein</fullName>
    </submittedName>
</protein>
<reference evidence="1" key="1">
    <citation type="journal article" date="2014" name="Front. Microbiol.">
        <title>High frequency of phylogenetically diverse reductive dehalogenase-homologous genes in deep subseafloor sedimentary metagenomes.</title>
        <authorList>
            <person name="Kawai M."/>
            <person name="Futagami T."/>
            <person name="Toyoda A."/>
            <person name="Takaki Y."/>
            <person name="Nishi S."/>
            <person name="Hori S."/>
            <person name="Arai W."/>
            <person name="Tsubouchi T."/>
            <person name="Morono Y."/>
            <person name="Uchiyama I."/>
            <person name="Ito T."/>
            <person name="Fujiyama A."/>
            <person name="Inagaki F."/>
            <person name="Takami H."/>
        </authorList>
    </citation>
    <scope>NUCLEOTIDE SEQUENCE</scope>
    <source>
        <strain evidence="1">Expedition CK06-06</strain>
    </source>
</reference>
<dbReference type="AlphaFoldDB" id="X1HV53"/>
<feature type="non-terminal residue" evidence="1">
    <location>
        <position position="58"/>
    </location>
</feature>